<accession>A0A7J6XP28</accession>
<organism evidence="2 3">
    <name type="scientific">Trypanosoma cruzi</name>
    <dbReference type="NCBI Taxonomy" id="5693"/>
    <lineage>
        <taxon>Eukaryota</taxon>
        <taxon>Discoba</taxon>
        <taxon>Euglenozoa</taxon>
        <taxon>Kinetoplastea</taxon>
        <taxon>Metakinetoplastina</taxon>
        <taxon>Trypanosomatida</taxon>
        <taxon>Trypanosomatidae</taxon>
        <taxon>Trypanosoma</taxon>
        <taxon>Schizotrypanum</taxon>
    </lineage>
</organism>
<dbReference type="EMBL" id="JABDHM010000219">
    <property type="protein sequence ID" value="KAF5216279.1"/>
    <property type="molecule type" value="Genomic_DNA"/>
</dbReference>
<name>A0A7J6XP28_TRYCR</name>
<proteinExistence type="predicted"/>
<dbReference type="VEuPathDB" id="TriTrypDB:ECC02_010969"/>
<keyword evidence="1" id="KW-0812">Transmembrane</keyword>
<comment type="caution">
    <text evidence="2">The sequence shown here is derived from an EMBL/GenBank/DDBJ whole genome shotgun (WGS) entry which is preliminary data.</text>
</comment>
<gene>
    <name evidence="2" type="ORF">ECC02_010969</name>
</gene>
<reference evidence="2 3" key="1">
    <citation type="journal article" date="2019" name="Genome Biol. Evol.">
        <title>Nanopore Sequencing Significantly Improves Genome Assembly of the Protozoan Parasite Trypanosoma cruzi.</title>
        <authorList>
            <person name="Diaz-Viraque F."/>
            <person name="Pita S."/>
            <person name="Greif G."/>
            <person name="de Souza R.C.M."/>
            <person name="Iraola G."/>
            <person name="Robello C."/>
        </authorList>
    </citation>
    <scope>NUCLEOTIDE SEQUENCE [LARGE SCALE GENOMIC DNA]</scope>
    <source>
        <strain evidence="2 3">Berenice</strain>
    </source>
</reference>
<evidence type="ECO:0000313" key="3">
    <source>
        <dbReference type="Proteomes" id="UP000583944"/>
    </source>
</evidence>
<feature type="transmembrane region" description="Helical" evidence="1">
    <location>
        <begin position="158"/>
        <end position="180"/>
    </location>
</feature>
<protein>
    <submittedName>
        <fullName evidence="2">Uncharacterized protein</fullName>
    </submittedName>
</protein>
<keyword evidence="1" id="KW-1133">Transmembrane helix</keyword>
<dbReference type="AlphaFoldDB" id="A0A7J6XP28"/>
<keyword evidence="1" id="KW-0472">Membrane</keyword>
<dbReference type="Proteomes" id="UP000583944">
    <property type="component" value="Unassembled WGS sequence"/>
</dbReference>
<evidence type="ECO:0000256" key="1">
    <source>
        <dbReference type="SAM" id="Phobius"/>
    </source>
</evidence>
<sequence>MSGDCAFFWGVYMRGTGVEQRGICGECRRLVGPRFGCPPKFMTFWAPQRTLLFFVESCGITNDTLDCCVSPSFFFFYGMYEGFACCGENCICYCAIGLSFFSFFLFILSHFLLLLLILFLVMLRLLRAPCLHFTHQMEVHDHCLGRSLFFYSNSHRTIIGHIFFFTSFVFFQEMLPWLCLQRDMHRVTRILKTEATSLFLERMLYLSSNIKFVVHVDAFFWSGAHTS</sequence>
<feature type="transmembrane region" description="Helical" evidence="1">
    <location>
        <begin position="103"/>
        <end position="126"/>
    </location>
</feature>
<evidence type="ECO:0000313" key="2">
    <source>
        <dbReference type="EMBL" id="KAF5216279.1"/>
    </source>
</evidence>